<reference evidence="3 4" key="1">
    <citation type="submission" date="2019-04" db="EMBL/GenBank/DDBJ databases">
        <title>Friends and foes A comparative genomics study of 23 Aspergillus species from section Flavi.</title>
        <authorList>
            <consortium name="DOE Joint Genome Institute"/>
            <person name="Kjaerbolling I."/>
            <person name="Vesth T."/>
            <person name="Frisvad J.C."/>
            <person name="Nybo J.L."/>
            <person name="Theobald S."/>
            <person name="Kildgaard S."/>
            <person name="Isbrandt T."/>
            <person name="Kuo A."/>
            <person name="Sato A."/>
            <person name="Lyhne E.K."/>
            <person name="Kogle M.E."/>
            <person name="Wiebenga A."/>
            <person name="Kun R.S."/>
            <person name="Lubbers R.J."/>
            <person name="Makela M.R."/>
            <person name="Barry K."/>
            <person name="Chovatia M."/>
            <person name="Clum A."/>
            <person name="Daum C."/>
            <person name="Haridas S."/>
            <person name="He G."/>
            <person name="LaButti K."/>
            <person name="Lipzen A."/>
            <person name="Mondo S."/>
            <person name="Riley R."/>
            <person name="Salamov A."/>
            <person name="Simmons B.A."/>
            <person name="Magnuson J.K."/>
            <person name="Henrissat B."/>
            <person name="Mortensen U.H."/>
            <person name="Larsen T.O."/>
            <person name="Devries R.P."/>
            <person name="Grigoriev I.V."/>
            <person name="Machida M."/>
            <person name="Baker S.E."/>
            <person name="Andersen M.R."/>
        </authorList>
    </citation>
    <scope>NUCLEOTIDE SEQUENCE [LARGE SCALE GENOMIC DNA]</scope>
    <source>
        <strain evidence="3 4">CBS 117625</strain>
    </source>
</reference>
<keyword evidence="1" id="KW-1133">Transmembrane helix</keyword>
<dbReference type="RefSeq" id="XP_031909531.1">
    <property type="nucleotide sequence ID" value="XM_032055694.1"/>
</dbReference>
<organism evidence="3 4">
    <name type="scientific">Aspergillus pseudotamarii</name>
    <dbReference type="NCBI Taxonomy" id="132259"/>
    <lineage>
        <taxon>Eukaryota</taxon>
        <taxon>Fungi</taxon>
        <taxon>Dikarya</taxon>
        <taxon>Ascomycota</taxon>
        <taxon>Pezizomycotina</taxon>
        <taxon>Eurotiomycetes</taxon>
        <taxon>Eurotiomycetidae</taxon>
        <taxon>Eurotiales</taxon>
        <taxon>Aspergillaceae</taxon>
        <taxon>Aspergillus</taxon>
        <taxon>Aspergillus subgen. Circumdati</taxon>
    </lineage>
</organism>
<dbReference type="Proteomes" id="UP000325672">
    <property type="component" value="Unassembled WGS sequence"/>
</dbReference>
<dbReference type="GeneID" id="43639904"/>
<keyword evidence="2" id="KW-0732">Signal</keyword>
<feature type="chain" id="PRO_5025042391" evidence="2">
    <location>
        <begin position="22"/>
        <end position="124"/>
    </location>
</feature>
<evidence type="ECO:0000256" key="2">
    <source>
        <dbReference type="SAM" id="SignalP"/>
    </source>
</evidence>
<name>A0A5N6SFH2_ASPPS</name>
<evidence type="ECO:0000313" key="3">
    <source>
        <dbReference type="EMBL" id="KAE8133468.1"/>
    </source>
</evidence>
<proteinExistence type="predicted"/>
<gene>
    <name evidence="3" type="ORF">BDV38DRAFT_258123</name>
</gene>
<protein>
    <submittedName>
        <fullName evidence="3">Uncharacterized protein</fullName>
    </submittedName>
</protein>
<evidence type="ECO:0000313" key="4">
    <source>
        <dbReference type="Proteomes" id="UP000325672"/>
    </source>
</evidence>
<accession>A0A5N6SFH2</accession>
<feature type="signal peptide" evidence="2">
    <location>
        <begin position="1"/>
        <end position="21"/>
    </location>
</feature>
<keyword evidence="4" id="KW-1185">Reference proteome</keyword>
<keyword evidence="1" id="KW-0812">Transmembrane</keyword>
<keyword evidence="1" id="KW-0472">Membrane</keyword>
<evidence type="ECO:0000256" key="1">
    <source>
        <dbReference type="SAM" id="Phobius"/>
    </source>
</evidence>
<sequence>MLSFSFKLLLYTSWRVIPVVARIKGNITLEEYTPRMQTEWDILVGKRSADTESCQQEKGKKRVPSGWKKAEEQQYRVVGVTIIIIIINIIINYIDGSHTNVSWVHDHGLKRIRSVREFPNPRIH</sequence>
<dbReference type="EMBL" id="ML743616">
    <property type="protein sequence ID" value="KAE8133468.1"/>
    <property type="molecule type" value="Genomic_DNA"/>
</dbReference>
<dbReference type="AlphaFoldDB" id="A0A5N6SFH2"/>
<feature type="transmembrane region" description="Helical" evidence="1">
    <location>
        <begin position="75"/>
        <end position="94"/>
    </location>
</feature>